<keyword evidence="3" id="KW-1185">Reference proteome</keyword>
<dbReference type="Proteomes" id="UP000729290">
    <property type="component" value="Unassembled WGS sequence"/>
</dbReference>
<sequence length="482" mass="56017">MAATRLIALHINKGKTVGQCLADRTDYSQNEKKTDNGKYISAYGCDPRTCDEEFLFSKRQYEHITGRHQAHDVIAYQIRQSFKPGEVTPEEANKIGYELAMRWTKGKHAFIVATHIDRAHIHNHIIYNSTSMDCTRKFKNFFLSGMAVARLSDLLCLEHDLSVIDRRPYDEREKRTDFPKRPTYRDSICEAIDAALQKKPKSFEELIHFLQEDGYQYKPGKQPALKGPDQKRFIRFRSLGEGYSVEELAAVIAGNAEHRSKFQSKNRTGTGSMQTQNSRRMSFLIDIQEKMHEGKGRGYVTWAKNFNLKQRAEAMLFMREHKIESFEELVRRADEASGQADDFLNSVKADETRLQEIAVLKTHIVNFSKAKPVFDAYKASGYSKKFFEEHRDVLTLRRAAKKAFDEYLAAHPDQKSLPRVKELNAEYAEILSRKKKNYQSYRAVRKENEEWQIAKSLVAAILQEETRQEEEQRRQQNQEKSH</sequence>
<comment type="caution">
    <text evidence="2">The sequence shown here is derived from an EMBL/GenBank/DDBJ whole genome shotgun (WGS) entry which is preliminary data.</text>
</comment>
<protein>
    <submittedName>
        <fullName evidence="2">Relaxase/mobilization nuclease domain-containing protein</fullName>
    </submittedName>
</protein>
<dbReference type="RefSeq" id="WP_205133860.1">
    <property type="nucleotide sequence ID" value="NZ_JACSNT010000009.1"/>
</dbReference>
<evidence type="ECO:0000313" key="3">
    <source>
        <dbReference type="Proteomes" id="UP000729290"/>
    </source>
</evidence>
<organism evidence="2 3">
    <name type="scientific">Anaerotignum lactatifermentans</name>
    <dbReference type="NCBI Taxonomy" id="160404"/>
    <lineage>
        <taxon>Bacteria</taxon>
        <taxon>Bacillati</taxon>
        <taxon>Bacillota</taxon>
        <taxon>Clostridia</taxon>
        <taxon>Lachnospirales</taxon>
        <taxon>Anaerotignaceae</taxon>
        <taxon>Anaerotignum</taxon>
    </lineage>
</organism>
<feature type="domain" description="C2H2-type" evidence="1">
    <location>
        <begin position="45"/>
        <end position="68"/>
    </location>
</feature>
<accession>A0ABS2GC37</accession>
<dbReference type="PROSITE" id="PS00028">
    <property type="entry name" value="ZINC_FINGER_C2H2_1"/>
    <property type="match status" value="1"/>
</dbReference>
<gene>
    <name evidence="2" type="ORF">H9X83_08025</name>
</gene>
<evidence type="ECO:0000313" key="2">
    <source>
        <dbReference type="EMBL" id="MBM6878108.1"/>
    </source>
</evidence>
<dbReference type="EMBL" id="JACSNV010000010">
    <property type="protein sequence ID" value="MBM6878108.1"/>
    <property type="molecule type" value="Genomic_DNA"/>
</dbReference>
<dbReference type="Pfam" id="PF03432">
    <property type="entry name" value="Relaxase"/>
    <property type="match status" value="1"/>
</dbReference>
<dbReference type="InterPro" id="IPR013087">
    <property type="entry name" value="Znf_C2H2_type"/>
</dbReference>
<evidence type="ECO:0000259" key="1">
    <source>
        <dbReference type="PROSITE" id="PS00028"/>
    </source>
</evidence>
<name>A0ABS2GC37_9FIRM</name>
<dbReference type="InterPro" id="IPR005094">
    <property type="entry name" value="Endonuclease_MobA/VirD2"/>
</dbReference>
<proteinExistence type="predicted"/>
<reference evidence="2 3" key="1">
    <citation type="journal article" date="2021" name="Sci. Rep.">
        <title>The distribution of antibiotic resistance genes in chicken gut microbiota commensals.</title>
        <authorList>
            <person name="Juricova H."/>
            <person name="Matiasovicova J."/>
            <person name="Kubasova T."/>
            <person name="Cejkova D."/>
            <person name="Rychlik I."/>
        </authorList>
    </citation>
    <scope>NUCLEOTIDE SEQUENCE [LARGE SCALE GENOMIC DNA]</scope>
    <source>
        <strain evidence="2 3">An431b</strain>
    </source>
</reference>